<dbReference type="RefSeq" id="WP_143535699.1">
    <property type="nucleotide sequence ID" value="NZ_FWFZ01000050.1"/>
</dbReference>
<keyword evidence="2" id="KW-1185">Reference proteome</keyword>
<sequence>MGHQRLGKMPAYRLLPEIIRYIVDGGIPTEAVADQITEFGREALKFALKDDVFIEALWLLIRLPQASAAKDASRALAEIGINGAKPASVSDLLFQYDSAVERVQRRIHQGNTDLGEIARRAGLSALAEGMQSNLPSLWSPGADDVRASLASLRGTEKFAALAQSFYANFVERVIHYYVDRNLHNMIGPGRIARSVHDIETFDGAVRRHCNESALIMRTFARDWLGKNHYRDGKAISRADTRAFSSHAVEKIRTELALRKGKA</sequence>
<gene>
    <name evidence="1" type="ORF">ROA7023_04333</name>
</gene>
<name>A0A1Y5U2S6_9RHOB</name>
<dbReference type="OrthoDB" id="270332at2"/>
<accession>A0A1Y5U2S6</accession>
<proteinExistence type="predicted"/>
<reference evidence="1 2" key="1">
    <citation type="submission" date="2017-03" db="EMBL/GenBank/DDBJ databases">
        <authorList>
            <person name="Afonso C.L."/>
            <person name="Miller P.J."/>
            <person name="Scott M.A."/>
            <person name="Spackman E."/>
            <person name="Goraichik I."/>
            <person name="Dimitrov K.M."/>
            <person name="Suarez D.L."/>
            <person name="Swayne D.E."/>
        </authorList>
    </citation>
    <scope>NUCLEOTIDE SEQUENCE [LARGE SCALE GENOMIC DNA]</scope>
    <source>
        <strain evidence="1 2">CECT 7023</strain>
    </source>
</reference>
<organism evidence="1 2">
    <name type="scientific">Roseisalinus antarcticus</name>
    <dbReference type="NCBI Taxonomy" id="254357"/>
    <lineage>
        <taxon>Bacteria</taxon>
        <taxon>Pseudomonadati</taxon>
        <taxon>Pseudomonadota</taxon>
        <taxon>Alphaproteobacteria</taxon>
        <taxon>Rhodobacterales</taxon>
        <taxon>Roseobacteraceae</taxon>
        <taxon>Roseisalinus</taxon>
    </lineage>
</organism>
<dbReference type="Proteomes" id="UP000193900">
    <property type="component" value="Unassembled WGS sequence"/>
</dbReference>
<dbReference type="EMBL" id="FWFZ01000050">
    <property type="protein sequence ID" value="SLN77220.1"/>
    <property type="molecule type" value="Genomic_DNA"/>
</dbReference>
<protein>
    <submittedName>
        <fullName evidence="1">Uncharacterized protein</fullName>
    </submittedName>
</protein>
<evidence type="ECO:0000313" key="2">
    <source>
        <dbReference type="Proteomes" id="UP000193900"/>
    </source>
</evidence>
<evidence type="ECO:0000313" key="1">
    <source>
        <dbReference type="EMBL" id="SLN77220.1"/>
    </source>
</evidence>
<dbReference type="AlphaFoldDB" id="A0A1Y5U2S6"/>